<protein>
    <recommendedName>
        <fullName evidence="7">Tyrosine specific protein phosphatases domain-containing protein</fullName>
    </recommendedName>
</protein>
<dbReference type="InterPro" id="IPR029023">
    <property type="entry name" value="Tensin_phosphatase"/>
</dbReference>
<dbReference type="Gene3D" id="3.90.190.10">
    <property type="entry name" value="Protein tyrosine phosphatase superfamily"/>
    <property type="match status" value="1"/>
</dbReference>
<dbReference type="EMBL" id="VLTN01000030">
    <property type="protein sequence ID" value="KAA0151031.1"/>
    <property type="molecule type" value="Genomic_DNA"/>
</dbReference>
<dbReference type="Gene3D" id="2.60.40.1110">
    <property type="match status" value="1"/>
</dbReference>
<feature type="domain" description="Phosphatase tensin-type" evidence="3">
    <location>
        <begin position="29"/>
        <end position="163"/>
    </location>
</feature>
<proteinExistence type="predicted"/>
<evidence type="ECO:0000256" key="1">
    <source>
        <dbReference type="ARBA" id="ARBA00022801"/>
    </source>
</evidence>
<evidence type="ECO:0000256" key="2">
    <source>
        <dbReference type="SAM" id="MobiDB-lite"/>
    </source>
</evidence>
<dbReference type="PROSITE" id="PS51182">
    <property type="entry name" value="C2_TENSIN"/>
    <property type="match status" value="1"/>
</dbReference>
<feature type="region of interest" description="Disordered" evidence="2">
    <location>
        <begin position="450"/>
        <end position="512"/>
    </location>
</feature>
<comment type="caution">
    <text evidence="5">The sequence shown here is derived from an EMBL/GenBank/DDBJ whole genome shotgun (WGS) entry which is preliminary data.</text>
</comment>
<dbReference type="PANTHER" id="PTHR12305">
    <property type="entry name" value="PHOSPHATASE WITH HOMOLOGY TO TENSIN"/>
    <property type="match status" value="1"/>
</dbReference>
<dbReference type="GO" id="GO:0016314">
    <property type="term" value="F:phosphatidylinositol-3,4,5-trisphosphate 3-phosphatase activity"/>
    <property type="evidence" value="ECO:0007669"/>
    <property type="project" value="TreeGrafter"/>
</dbReference>
<dbReference type="PROSITE" id="PS00383">
    <property type="entry name" value="TYR_PHOSPHATASE_1"/>
    <property type="match status" value="1"/>
</dbReference>
<dbReference type="Proteomes" id="UP000323011">
    <property type="component" value="Unassembled WGS sequence"/>
</dbReference>
<dbReference type="InterPro" id="IPR051281">
    <property type="entry name" value="Dual-spec_lipid-protein_phosph"/>
</dbReference>
<feature type="domain" description="C2 tensin-type" evidence="4">
    <location>
        <begin position="191"/>
        <end position="350"/>
    </location>
</feature>
<keyword evidence="1" id="KW-0378">Hydrolase</keyword>
<accession>A0A5A8CGT1</accession>
<keyword evidence="6" id="KW-1185">Reference proteome</keyword>
<dbReference type="GO" id="GO:0005829">
    <property type="term" value="C:cytosol"/>
    <property type="evidence" value="ECO:0007669"/>
    <property type="project" value="TreeGrafter"/>
</dbReference>
<evidence type="ECO:0000313" key="5">
    <source>
        <dbReference type="EMBL" id="KAA0151031.1"/>
    </source>
</evidence>
<evidence type="ECO:0008006" key="7">
    <source>
        <dbReference type="Google" id="ProtNLM"/>
    </source>
</evidence>
<organism evidence="5 6">
    <name type="scientific">Cafeteria roenbergensis</name>
    <name type="common">Marine flagellate</name>
    <dbReference type="NCBI Taxonomy" id="33653"/>
    <lineage>
        <taxon>Eukaryota</taxon>
        <taxon>Sar</taxon>
        <taxon>Stramenopiles</taxon>
        <taxon>Bigyra</taxon>
        <taxon>Opalozoa</taxon>
        <taxon>Bicosoecida</taxon>
        <taxon>Cafeteriaceae</taxon>
        <taxon>Cafeteria</taxon>
    </lineage>
</organism>
<name>A0A5A8CGT1_CAFRO</name>
<gene>
    <name evidence="5" type="ORF">FNF29_04920</name>
</gene>
<dbReference type="PANTHER" id="PTHR12305:SF94">
    <property type="entry name" value="PHOSPHATIDYLINOSITOL-3,4,5-TRISPHOSPHATE 3-PHOSPHATASE"/>
    <property type="match status" value="1"/>
</dbReference>
<evidence type="ECO:0000259" key="3">
    <source>
        <dbReference type="PROSITE" id="PS51181"/>
    </source>
</evidence>
<evidence type="ECO:0000259" key="4">
    <source>
        <dbReference type="PROSITE" id="PS51182"/>
    </source>
</evidence>
<dbReference type="InterPro" id="IPR029021">
    <property type="entry name" value="Prot-tyrosine_phosphatase-like"/>
</dbReference>
<feature type="compositionally biased region" description="Acidic residues" evidence="2">
    <location>
        <begin position="491"/>
        <end position="509"/>
    </location>
</feature>
<reference evidence="5 6" key="1">
    <citation type="submission" date="2019-07" db="EMBL/GenBank/DDBJ databases">
        <title>Genomes of Cafeteria roenbergensis.</title>
        <authorList>
            <person name="Fischer M.G."/>
            <person name="Hackl T."/>
            <person name="Roman M."/>
        </authorList>
    </citation>
    <scope>NUCLEOTIDE SEQUENCE [LARGE SCALE GENOMIC DNA]</scope>
    <source>
        <strain evidence="5 6">BVI</strain>
    </source>
</reference>
<feature type="compositionally biased region" description="Low complexity" evidence="2">
    <location>
        <begin position="450"/>
        <end position="473"/>
    </location>
</feature>
<evidence type="ECO:0000313" key="6">
    <source>
        <dbReference type="Proteomes" id="UP000323011"/>
    </source>
</evidence>
<sequence>MFRRMGDFVASVRTAAAALNLDRLQADDQPVARTYGELNLTVLAPRLVAMGFPSQPPDSASGVGRPGPRSRNPVSLVEAFLASHFGEGHCLIIDVGETDYDPESLSKAGPVVSYRFPGHTAPPLGITVGIVRAAEAWLRADPANAVAVHCMTGKGRTAVTCAAISAWIARGVVRACAEFQHLLDGVRPHSRVLVLSRVMVSSALPTIDGEPLRPLLEVFKGGRLLWSSKRHLPITREAVEAEATAHRPSGSFPPLVGSAGSADSSAAAGVEMGPDSFKMSVGLPVRGDLLLRCRHLPSEGGAPVTAFRVSVHVGYIPGFVLRLGRSGVDVSPGADAWSPDTLLELTFAAAGAASQRLADDVATTGGASVGTAAELKRGGSADSGTLRAALLAEEDGFWDSSARSRSSSSADASGTAPAAMVVESHHHTRFGIGDDDDDDNDDGVACGETAAAASHVSEPSVAVASAASNAGTTEDARGDAGAGAATGSAESDPDADDVGMPDDDLDAEFGADFVQPAAGLGASAASAATTAGAADDGDLSEFESFLDEMGS</sequence>
<dbReference type="AlphaFoldDB" id="A0A5A8CGT1"/>
<dbReference type="SUPFAM" id="SSF52799">
    <property type="entry name" value="(Phosphotyrosine protein) phosphatases II"/>
    <property type="match status" value="1"/>
</dbReference>
<dbReference type="PROSITE" id="PS51181">
    <property type="entry name" value="PPASE_TENSIN"/>
    <property type="match status" value="1"/>
</dbReference>
<dbReference type="InterPro" id="IPR016130">
    <property type="entry name" value="Tyr_Pase_AS"/>
</dbReference>
<dbReference type="SMART" id="SM01326">
    <property type="entry name" value="PTEN_C2"/>
    <property type="match status" value="1"/>
</dbReference>
<dbReference type="InterPro" id="IPR014020">
    <property type="entry name" value="Tensin_C2-dom"/>
</dbReference>